<evidence type="ECO:0000313" key="1">
    <source>
        <dbReference type="Proteomes" id="UP000887580"/>
    </source>
</evidence>
<proteinExistence type="predicted"/>
<dbReference type="Proteomes" id="UP000887580">
    <property type="component" value="Unplaced"/>
</dbReference>
<sequence length="401" mass="45804">MDSETSTLIGGISKKRRLGSGQNPLVDLELDAKNYEIQKLKELVQTLHEKVSELQEEKWNASNTLDKENANIKQETEGDKKKFEEEMAKMKSLVKDKETEIEKLKAEISSKSENEEKLQTKIVNLEKSLGTFKTQNSKMEKEIKSLKSKTPKSANEPGLQYVTLEEIVINGVRVNTDLLSPEHVLTVAKLEATEDGLWNIFSTETTVEPFKLNFDDIFDKTQFKINLTGSLTCVDEGNTSRINEIIQCLYTCNHENLNLGYQTIDELAFTKLTPVSVKICKLQNICVKKFTGGFLTADEIFEKLPNVEEFEYYCKRYNLESTQNVPTNLSNFPRFENLKKFKFCNVTNKFDLVTFGKFMAKHPDTSFVVQYHPLCESAQFKIQGVTEKLAETCKISVEFAK</sequence>
<organism evidence="1 2">
    <name type="scientific">Panagrolaimus sp. PS1159</name>
    <dbReference type="NCBI Taxonomy" id="55785"/>
    <lineage>
        <taxon>Eukaryota</taxon>
        <taxon>Metazoa</taxon>
        <taxon>Ecdysozoa</taxon>
        <taxon>Nematoda</taxon>
        <taxon>Chromadorea</taxon>
        <taxon>Rhabditida</taxon>
        <taxon>Tylenchina</taxon>
        <taxon>Panagrolaimomorpha</taxon>
        <taxon>Panagrolaimoidea</taxon>
        <taxon>Panagrolaimidae</taxon>
        <taxon>Panagrolaimus</taxon>
    </lineage>
</organism>
<accession>A0AC35G8S9</accession>
<name>A0AC35G8S9_9BILA</name>
<dbReference type="WBParaSite" id="PS1159_v2.g2846.t1">
    <property type="protein sequence ID" value="PS1159_v2.g2846.t1"/>
    <property type="gene ID" value="PS1159_v2.g2846"/>
</dbReference>
<evidence type="ECO:0000313" key="2">
    <source>
        <dbReference type="WBParaSite" id="PS1159_v2.g2846.t1"/>
    </source>
</evidence>
<protein>
    <submittedName>
        <fullName evidence="2">Uncharacterized protein</fullName>
    </submittedName>
</protein>
<reference evidence="2" key="1">
    <citation type="submission" date="2022-11" db="UniProtKB">
        <authorList>
            <consortium name="WormBaseParasite"/>
        </authorList>
    </citation>
    <scope>IDENTIFICATION</scope>
</reference>